<comment type="caution">
    <text evidence="1">The sequence shown here is derived from an EMBL/GenBank/DDBJ whole genome shotgun (WGS) entry which is preliminary data.</text>
</comment>
<keyword evidence="2" id="KW-1185">Reference proteome</keyword>
<feature type="non-terminal residue" evidence="1">
    <location>
        <position position="276"/>
    </location>
</feature>
<dbReference type="AlphaFoldDB" id="A0A8J2SLV1"/>
<name>A0A8J2SLV1_9STRA</name>
<reference evidence="1" key="1">
    <citation type="submission" date="2021-11" db="EMBL/GenBank/DDBJ databases">
        <authorList>
            <consortium name="Genoscope - CEA"/>
            <person name="William W."/>
        </authorList>
    </citation>
    <scope>NUCLEOTIDE SEQUENCE</scope>
</reference>
<sequence length="276" mass="30224">RRNKVSARRLGKRNRSWSWSWSWCCGVGGRTRRLLRGRGGDDLGRRVVRRRRGQRLADELEEAREALGLRAGLPHLDEGRRRLRGALDAVTNLADVEPFLDLAVLHRVRADLHGQRHLDLGLLRDLGDRDRGEGRALDRGEVGLHRAAALLREHGVGAVLVLLDAEAERLPVRQGADHVLADAEHGVDRERRRAGRAELAALGGDVLGRAVLQADAELVDGNLVVGLAGLLGSRLVRGDGASGSHDFKCRLACASWAAWGSVRLWALALANSALRY</sequence>
<accession>A0A8J2SLV1</accession>
<proteinExistence type="predicted"/>
<organism evidence="1 2">
    <name type="scientific">Pelagomonas calceolata</name>
    <dbReference type="NCBI Taxonomy" id="35677"/>
    <lineage>
        <taxon>Eukaryota</taxon>
        <taxon>Sar</taxon>
        <taxon>Stramenopiles</taxon>
        <taxon>Ochrophyta</taxon>
        <taxon>Pelagophyceae</taxon>
        <taxon>Pelagomonadales</taxon>
        <taxon>Pelagomonadaceae</taxon>
        <taxon>Pelagomonas</taxon>
    </lineage>
</organism>
<gene>
    <name evidence="1" type="ORF">PECAL_4P11740</name>
</gene>
<dbReference type="EMBL" id="CAKKNE010000004">
    <property type="protein sequence ID" value="CAH0373925.1"/>
    <property type="molecule type" value="Genomic_DNA"/>
</dbReference>
<protein>
    <submittedName>
        <fullName evidence="1">Uncharacterized protein</fullName>
    </submittedName>
</protein>
<evidence type="ECO:0000313" key="1">
    <source>
        <dbReference type="EMBL" id="CAH0373925.1"/>
    </source>
</evidence>
<evidence type="ECO:0000313" key="2">
    <source>
        <dbReference type="Proteomes" id="UP000789595"/>
    </source>
</evidence>
<dbReference type="Proteomes" id="UP000789595">
    <property type="component" value="Unassembled WGS sequence"/>
</dbReference>